<organism evidence="7 8">
    <name type="scientific">Paraclostridium sordellii</name>
    <name type="common">Clostridium sordellii</name>
    <dbReference type="NCBI Taxonomy" id="1505"/>
    <lineage>
        <taxon>Bacteria</taxon>
        <taxon>Bacillati</taxon>
        <taxon>Bacillota</taxon>
        <taxon>Clostridia</taxon>
        <taxon>Peptostreptococcales</taxon>
        <taxon>Peptostreptococcaceae</taxon>
        <taxon>Paraclostridium</taxon>
    </lineage>
</organism>
<evidence type="ECO:0000313" key="8">
    <source>
        <dbReference type="Proteomes" id="UP000049127"/>
    </source>
</evidence>
<proteinExistence type="predicted"/>
<dbReference type="GO" id="GO:0006289">
    <property type="term" value="P:nucleotide-excision repair"/>
    <property type="evidence" value="ECO:0007669"/>
    <property type="project" value="InterPro"/>
</dbReference>
<dbReference type="Proteomes" id="UP000049127">
    <property type="component" value="Unassembled WGS sequence"/>
</dbReference>
<dbReference type="GO" id="GO:0016787">
    <property type="term" value="F:hydrolase activity"/>
    <property type="evidence" value="ECO:0007669"/>
    <property type="project" value="UniProtKB-KW"/>
</dbReference>
<dbReference type="GO" id="GO:0004519">
    <property type="term" value="F:endonuclease activity"/>
    <property type="evidence" value="ECO:0007669"/>
    <property type="project" value="UniProtKB-KW"/>
</dbReference>
<keyword evidence="5 7" id="KW-0378">Hydrolase</keyword>
<dbReference type="AlphaFoldDB" id="A0A0C7R7E2"/>
<evidence type="ECO:0000256" key="3">
    <source>
        <dbReference type="ARBA" id="ARBA00022763"/>
    </source>
</evidence>
<keyword evidence="6" id="KW-0234">DNA repair</keyword>
<name>A0A0C7R7E2_PARSO</name>
<sequence>MKVRLGYVAIALNLPKVTSSSTLTYARYTKLNSNIDKISKLKEVTRSNIEDLEKILRYNIENNIHFYRVTSNLIPLGTHPEVNFQYRKYFKKDFEYIGKLIKDNNMRVDTHPDQFNVINSLRDEVVENTIKSLKFQSQLFDDINYKNGKMVIHIGSSQGGKEESIKRFINNLKYFPKEIVSRLILENDDKVFSARDVLNICKFTKLPMVLDVHHHICKNDGEKLSDIINEVFDTWKNEELPPKIHFSSPKEFDKDRKHADFIDSKSFMDFIYLMKENSNRNFDIMIEAKKKDLALLKLVEDIKVLDKDVKFIDNSTFEI</sequence>
<keyword evidence="3" id="KW-0227">DNA damage</keyword>
<dbReference type="InterPro" id="IPR004601">
    <property type="entry name" value="UvdE"/>
</dbReference>
<dbReference type="InterPro" id="IPR036237">
    <property type="entry name" value="Xyl_isomerase-like_sf"/>
</dbReference>
<dbReference type="OrthoDB" id="9782576at2"/>
<keyword evidence="1" id="KW-0540">Nuclease</keyword>
<dbReference type="Gene3D" id="3.20.20.150">
    <property type="entry name" value="Divalent-metal-dependent TIM barrel enzymes"/>
    <property type="match status" value="1"/>
</dbReference>
<gene>
    <name evidence="7" type="primary">uvsE</name>
    <name evidence="7" type="ORF">R28058_17071</name>
</gene>
<dbReference type="EC" id="3.-.-.-" evidence="7"/>
<dbReference type="PANTHER" id="PTHR31290:SF5">
    <property type="entry name" value="UV-DAMAGE ENDONUCLEASE"/>
    <property type="match status" value="1"/>
</dbReference>
<dbReference type="GO" id="GO:0009411">
    <property type="term" value="P:response to UV"/>
    <property type="evidence" value="ECO:0007669"/>
    <property type="project" value="InterPro"/>
</dbReference>
<protein>
    <submittedName>
        <fullName evidence="7">UV damage endonuclease</fullName>
        <ecNumber evidence="7">3.-.-.-</ecNumber>
    </submittedName>
</protein>
<dbReference type="EMBL" id="CEKZ01000003">
    <property type="protein sequence ID" value="CEQ03974.1"/>
    <property type="molecule type" value="Genomic_DNA"/>
</dbReference>
<evidence type="ECO:0000256" key="4">
    <source>
        <dbReference type="ARBA" id="ARBA00022769"/>
    </source>
</evidence>
<evidence type="ECO:0000256" key="5">
    <source>
        <dbReference type="ARBA" id="ARBA00022801"/>
    </source>
</evidence>
<evidence type="ECO:0000256" key="2">
    <source>
        <dbReference type="ARBA" id="ARBA00022759"/>
    </source>
</evidence>
<accession>A0A0C7R7E2</accession>
<evidence type="ECO:0000313" key="7">
    <source>
        <dbReference type="EMBL" id="CEQ03974.1"/>
    </source>
</evidence>
<evidence type="ECO:0000256" key="6">
    <source>
        <dbReference type="ARBA" id="ARBA00023204"/>
    </source>
</evidence>
<dbReference type="NCBIfam" id="TIGR00629">
    <property type="entry name" value="uvde"/>
    <property type="match status" value="1"/>
</dbReference>
<evidence type="ECO:0000256" key="1">
    <source>
        <dbReference type="ARBA" id="ARBA00022722"/>
    </source>
</evidence>
<dbReference type="SUPFAM" id="SSF51658">
    <property type="entry name" value="Xylose isomerase-like"/>
    <property type="match status" value="1"/>
</dbReference>
<reference evidence="7 8" key="1">
    <citation type="submission" date="2015-01" db="EMBL/GenBank/DDBJ databases">
        <authorList>
            <person name="Aslett A.Martin."/>
            <person name="De Silva Nishadi"/>
        </authorList>
    </citation>
    <scope>NUCLEOTIDE SEQUENCE [LARGE SCALE GENOMIC DNA]</scope>
    <source>
        <strain evidence="7 8">R28058</strain>
    </source>
</reference>
<dbReference type="Pfam" id="PF03851">
    <property type="entry name" value="UvdE"/>
    <property type="match status" value="1"/>
</dbReference>
<dbReference type="PANTHER" id="PTHR31290">
    <property type="entry name" value="UV-DAMAGE ENDONUCLEASE"/>
    <property type="match status" value="1"/>
</dbReference>
<keyword evidence="4" id="KW-0228">DNA excision</keyword>
<dbReference type="RefSeq" id="WP_055342086.1">
    <property type="nucleotide sequence ID" value="NZ_CDNI01000003.1"/>
</dbReference>
<keyword evidence="2 7" id="KW-0255">Endonuclease</keyword>